<keyword evidence="3" id="KW-0732">Signal</keyword>
<evidence type="ECO:0000256" key="4">
    <source>
        <dbReference type="ARBA" id="ARBA00023136"/>
    </source>
</evidence>
<dbReference type="AlphaFoldDB" id="A0A3B7MN96"/>
<evidence type="ECO:0000259" key="7">
    <source>
        <dbReference type="Pfam" id="PF14322"/>
    </source>
</evidence>
<keyword evidence="4" id="KW-0472">Membrane</keyword>
<comment type="subcellular location">
    <subcellularLocation>
        <location evidence="1">Cell outer membrane</location>
    </subcellularLocation>
</comment>
<feature type="domain" description="RagB/SusD" evidence="6">
    <location>
        <begin position="345"/>
        <end position="497"/>
    </location>
</feature>
<dbReference type="OrthoDB" id="993981at2"/>
<evidence type="ECO:0000313" key="8">
    <source>
        <dbReference type="EMBL" id="AXY75942.1"/>
    </source>
</evidence>
<gene>
    <name evidence="8" type="ORF">D3H65_19005</name>
</gene>
<dbReference type="Proteomes" id="UP000263900">
    <property type="component" value="Chromosome"/>
</dbReference>
<dbReference type="RefSeq" id="WP_119051821.1">
    <property type="nucleotide sequence ID" value="NZ_CP032157.1"/>
</dbReference>
<sequence>MKNICYLFAAIILLASCEKKLEQLPISASPADAFYSSQNDFLQATNATYNSLRGYPDRQLNLSETRSDNLYAVSDGGVRDWEGINSFHKTIAANPYVTEAWNVNFNGIFRANILLDQLKKNGTVIPDASLRTRLEAEAKFLRAFFYFDLVRWFGKVPVIDHPVSPEEALQIPRAAVGDVYNLIMADLQFAGTNLPEVYPAADKGRATRYAAKTLLALVYMTRSGISYGIEGPGLGVNEWDKAAQLLEEVISSNKYSFLPKYTDIFSFTNENNAEVVFDVQYITGANPVLGSTFAWVLVPDTWFQSQGKATQGGLTIRPVSNDLLNSYEVGDTRKAFSIQSGYTYNGVTETRSFFKKYVDLTKVPSNRVDWPINFIVYRFTDVLFMKAECILHGAPGTQSFVDSVVNQVRGRASLSATATNVTLAQLMGERRREFAAEGSRWHDLVRSGLIETIIPAWISAEDVQHTMQPFQKDYIIYPVPQSELDTKPGLYLQNKGY</sequence>
<dbReference type="InterPro" id="IPR011990">
    <property type="entry name" value="TPR-like_helical_dom_sf"/>
</dbReference>
<dbReference type="Pfam" id="PF14322">
    <property type="entry name" value="SusD-like_3"/>
    <property type="match status" value="1"/>
</dbReference>
<name>A0A3B7MN96_9BACT</name>
<dbReference type="GO" id="GO:0009279">
    <property type="term" value="C:cell outer membrane"/>
    <property type="evidence" value="ECO:0007669"/>
    <property type="project" value="UniProtKB-SubCell"/>
</dbReference>
<dbReference type="SUPFAM" id="SSF48452">
    <property type="entry name" value="TPR-like"/>
    <property type="match status" value="1"/>
</dbReference>
<organism evidence="8 9">
    <name type="scientific">Paraflavitalea soli</name>
    <dbReference type="NCBI Taxonomy" id="2315862"/>
    <lineage>
        <taxon>Bacteria</taxon>
        <taxon>Pseudomonadati</taxon>
        <taxon>Bacteroidota</taxon>
        <taxon>Chitinophagia</taxon>
        <taxon>Chitinophagales</taxon>
        <taxon>Chitinophagaceae</taxon>
        <taxon>Paraflavitalea</taxon>
    </lineage>
</organism>
<reference evidence="8 9" key="1">
    <citation type="submission" date="2018-09" db="EMBL/GenBank/DDBJ databases">
        <title>Genome sequencing of strain 6GH32-13.</title>
        <authorList>
            <person name="Weon H.-Y."/>
            <person name="Heo J."/>
            <person name="Kwon S.-W."/>
        </authorList>
    </citation>
    <scope>NUCLEOTIDE SEQUENCE [LARGE SCALE GENOMIC DNA]</scope>
    <source>
        <strain evidence="8 9">5GH32-13</strain>
    </source>
</reference>
<proteinExistence type="inferred from homology"/>
<dbReference type="PROSITE" id="PS51257">
    <property type="entry name" value="PROKAR_LIPOPROTEIN"/>
    <property type="match status" value="1"/>
</dbReference>
<protein>
    <submittedName>
        <fullName evidence="8">RagB/SusD family nutrient uptake outer membrane protein</fullName>
    </submittedName>
</protein>
<evidence type="ECO:0000256" key="1">
    <source>
        <dbReference type="ARBA" id="ARBA00004442"/>
    </source>
</evidence>
<evidence type="ECO:0000313" key="9">
    <source>
        <dbReference type="Proteomes" id="UP000263900"/>
    </source>
</evidence>
<dbReference type="Pfam" id="PF07980">
    <property type="entry name" value="SusD_RagB"/>
    <property type="match status" value="1"/>
</dbReference>
<keyword evidence="9" id="KW-1185">Reference proteome</keyword>
<dbReference type="InterPro" id="IPR012944">
    <property type="entry name" value="SusD_RagB_dom"/>
</dbReference>
<dbReference type="InterPro" id="IPR033985">
    <property type="entry name" value="SusD-like_N"/>
</dbReference>
<evidence type="ECO:0000256" key="5">
    <source>
        <dbReference type="ARBA" id="ARBA00023237"/>
    </source>
</evidence>
<evidence type="ECO:0000259" key="6">
    <source>
        <dbReference type="Pfam" id="PF07980"/>
    </source>
</evidence>
<dbReference type="KEGG" id="pseg:D3H65_19005"/>
<keyword evidence="5" id="KW-0998">Cell outer membrane</keyword>
<accession>A0A3B7MN96</accession>
<evidence type="ECO:0000256" key="2">
    <source>
        <dbReference type="ARBA" id="ARBA00006275"/>
    </source>
</evidence>
<dbReference type="EMBL" id="CP032157">
    <property type="protein sequence ID" value="AXY75942.1"/>
    <property type="molecule type" value="Genomic_DNA"/>
</dbReference>
<dbReference type="Gene3D" id="1.25.40.390">
    <property type="match status" value="1"/>
</dbReference>
<feature type="domain" description="SusD-like N-terminal" evidence="7">
    <location>
        <begin position="85"/>
        <end position="220"/>
    </location>
</feature>
<comment type="similarity">
    <text evidence="2">Belongs to the SusD family.</text>
</comment>
<evidence type="ECO:0000256" key="3">
    <source>
        <dbReference type="ARBA" id="ARBA00022729"/>
    </source>
</evidence>